<keyword evidence="1" id="KW-0812">Transmembrane</keyword>
<reference evidence="2" key="1">
    <citation type="submission" date="2019-06" db="EMBL/GenBank/DDBJ databases">
        <title>Complete genome sequence of Methylogaea oryzae strain JCM16910.</title>
        <authorList>
            <person name="Asakawa S."/>
        </authorList>
    </citation>
    <scope>NUCLEOTIDE SEQUENCE</scope>
    <source>
        <strain evidence="2">E10</strain>
    </source>
</reference>
<accession>A0A8D4VSQ3</accession>
<dbReference type="AlphaFoldDB" id="A0A8D4VSQ3"/>
<keyword evidence="1" id="KW-1133">Transmembrane helix</keyword>
<keyword evidence="1" id="KW-0472">Membrane</keyword>
<evidence type="ECO:0008006" key="4">
    <source>
        <dbReference type="Google" id="ProtNLM"/>
    </source>
</evidence>
<organism evidence="2 3">
    <name type="scientific">Methylogaea oryzae</name>
    <dbReference type="NCBI Taxonomy" id="1295382"/>
    <lineage>
        <taxon>Bacteria</taxon>
        <taxon>Pseudomonadati</taxon>
        <taxon>Pseudomonadota</taxon>
        <taxon>Gammaproteobacteria</taxon>
        <taxon>Methylococcales</taxon>
        <taxon>Methylococcaceae</taxon>
        <taxon>Methylogaea</taxon>
    </lineage>
</organism>
<evidence type="ECO:0000313" key="3">
    <source>
        <dbReference type="Proteomes" id="UP000824988"/>
    </source>
</evidence>
<feature type="transmembrane region" description="Helical" evidence="1">
    <location>
        <begin position="71"/>
        <end position="91"/>
    </location>
</feature>
<dbReference type="EMBL" id="AP019782">
    <property type="protein sequence ID" value="BBL72557.1"/>
    <property type="molecule type" value="Genomic_DNA"/>
</dbReference>
<evidence type="ECO:0000313" key="2">
    <source>
        <dbReference type="EMBL" id="BBL72557.1"/>
    </source>
</evidence>
<protein>
    <recommendedName>
        <fullName evidence="4">B box-type domain-containing protein</fullName>
    </recommendedName>
</protein>
<proteinExistence type="predicted"/>
<sequence>MNCFSHNAAPAVGVCKACQKAVCVECSIDTGRGLACSPACEKEVGELNLIMDKSKQIYSIGVTSKLPHTAVLMYSFFGLVFCSAAIYQYATRGRFDFISSAFGLGFLVFGMLAYIRNKRLNLNC</sequence>
<name>A0A8D4VSQ3_9GAMM</name>
<dbReference type="KEGG" id="moz:MoryE10_31630"/>
<dbReference type="Proteomes" id="UP000824988">
    <property type="component" value="Chromosome"/>
</dbReference>
<evidence type="ECO:0000256" key="1">
    <source>
        <dbReference type="SAM" id="Phobius"/>
    </source>
</evidence>
<dbReference type="RefSeq" id="WP_162232333.1">
    <property type="nucleotide sequence ID" value="NZ_AP019782.1"/>
</dbReference>
<feature type="transmembrane region" description="Helical" evidence="1">
    <location>
        <begin position="97"/>
        <end position="115"/>
    </location>
</feature>
<gene>
    <name evidence="2" type="ORF">MoryE10_31630</name>
</gene>
<keyword evidence="3" id="KW-1185">Reference proteome</keyword>